<protein>
    <submittedName>
        <fullName evidence="1">Uncharacterized protein</fullName>
    </submittedName>
</protein>
<evidence type="ECO:0000313" key="2">
    <source>
        <dbReference type="Proteomes" id="UP000437748"/>
    </source>
</evidence>
<keyword evidence="2" id="KW-1185">Reference proteome</keyword>
<evidence type="ECO:0000313" key="1">
    <source>
        <dbReference type="EMBL" id="KAB8035856.1"/>
    </source>
</evidence>
<dbReference type="EMBL" id="WFLM01000009">
    <property type="protein sequence ID" value="KAB8035856.1"/>
    <property type="molecule type" value="Genomic_DNA"/>
</dbReference>
<dbReference type="AlphaFoldDB" id="A0A6N6VNB9"/>
<gene>
    <name evidence="1" type="ORF">GCL60_16635</name>
</gene>
<proteinExistence type="predicted"/>
<dbReference type="Proteomes" id="UP000437748">
    <property type="component" value="Unassembled WGS sequence"/>
</dbReference>
<reference evidence="1 2" key="1">
    <citation type="submission" date="2019-10" db="EMBL/GenBank/DDBJ databases">
        <title>New species of Slilvanegrellaceae.</title>
        <authorList>
            <person name="Pitt A."/>
            <person name="Hahn M.W."/>
        </authorList>
    </citation>
    <scope>NUCLEOTIDE SEQUENCE [LARGE SCALE GENOMIC DNA]</scope>
    <source>
        <strain evidence="1 2">SP-Ram-0.45-NSY-1</strain>
    </source>
</reference>
<name>A0A6N6VNB9_9BACT</name>
<sequence>MTLKYKIIICFVTLIAVFFAGRLSRPEAQPTVVKTQKEEKQSVNLVDTKQEEKKSKTIKHKNKIKLSEKKPDGSEKTLEIVSNDTNEITSDQILNLSTLNSETRTTEKIELKTPKNNLAIETQLAIENKFKSFSELPNTFKFSPNVSAKLDYRLTGDLWAFARIKHEIFNNNNSCEIGISHRLEF</sequence>
<comment type="caution">
    <text evidence="1">The sequence shown here is derived from an EMBL/GenBank/DDBJ whole genome shotgun (WGS) entry which is preliminary data.</text>
</comment>
<accession>A0A6N6VNB9</accession>
<dbReference type="RefSeq" id="WP_153421881.1">
    <property type="nucleotide sequence ID" value="NZ_WFLM01000009.1"/>
</dbReference>
<organism evidence="1 2">
    <name type="scientific">Silvanigrella paludirubra</name>
    <dbReference type="NCBI Taxonomy" id="2499159"/>
    <lineage>
        <taxon>Bacteria</taxon>
        <taxon>Pseudomonadati</taxon>
        <taxon>Bdellovibrionota</taxon>
        <taxon>Oligoflexia</taxon>
        <taxon>Silvanigrellales</taxon>
        <taxon>Silvanigrellaceae</taxon>
        <taxon>Silvanigrella</taxon>
    </lineage>
</organism>